<evidence type="ECO:0000313" key="8">
    <source>
        <dbReference type="Proteomes" id="UP000565441"/>
    </source>
</evidence>
<dbReference type="PANTHER" id="PTHR11552:SF147">
    <property type="entry name" value="CHOLINE DEHYDROGENASE, MITOCHONDRIAL"/>
    <property type="match status" value="1"/>
</dbReference>
<gene>
    <name evidence="7" type="ORF">D9615_004437</name>
</gene>
<dbReference type="EMBL" id="JAACJP010000009">
    <property type="protein sequence ID" value="KAF5382020.1"/>
    <property type="molecule type" value="Genomic_DNA"/>
</dbReference>
<dbReference type="Gene3D" id="3.30.560.10">
    <property type="entry name" value="Glucose Oxidase, domain 3"/>
    <property type="match status" value="1"/>
</dbReference>
<dbReference type="SUPFAM" id="SSF51905">
    <property type="entry name" value="FAD/NAD(P)-binding domain"/>
    <property type="match status" value="1"/>
</dbReference>
<dbReference type="Proteomes" id="UP000565441">
    <property type="component" value="Unassembled WGS sequence"/>
</dbReference>
<dbReference type="InterPro" id="IPR012132">
    <property type="entry name" value="GMC_OxRdtase"/>
</dbReference>
<dbReference type="GO" id="GO:0031267">
    <property type="term" value="F:small GTPase binding"/>
    <property type="evidence" value="ECO:0007669"/>
    <property type="project" value="InterPro"/>
</dbReference>
<dbReference type="Gene3D" id="1.25.10.10">
    <property type="entry name" value="Leucine-rich Repeat Variant"/>
    <property type="match status" value="1"/>
</dbReference>
<dbReference type="GO" id="GO:0003779">
    <property type="term" value="F:actin binding"/>
    <property type="evidence" value="ECO:0007669"/>
    <property type="project" value="InterPro"/>
</dbReference>
<evidence type="ECO:0000256" key="5">
    <source>
        <dbReference type="SAM" id="MobiDB-lite"/>
    </source>
</evidence>
<keyword evidence="3" id="KW-0285">Flavoprotein</keyword>
<comment type="caution">
    <text evidence="7">The sequence shown here is derived from an EMBL/GenBank/DDBJ whole genome shotgun (WGS) entry which is preliminary data.</text>
</comment>
<dbReference type="SMART" id="SM01140">
    <property type="entry name" value="Drf_GBD"/>
    <property type="match status" value="1"/>
</dbReference>
<feature type="region of interest" description="Disordered" evidence="5">
    <location>
        <begin position="757"/>
        <end position="811"/>
    </location>
</feature>
<dbReference type="SUPFAM" id="SSF48371">
    <property type="entry name" value="ARM repeat"/>
    <property type="match status" value="1"/>
</dbReference>
<dbReference type="Gene3D" id="3.50.50.60">
    <property type="entry name" value="FAD/NAD(P)-binding domain"/>
    <property type="match status" value="2"/>
</dbReference>
<dbReference type="InterPro" id="IPR007867">
    <property type="entry name" value="GMC_OxRtase_C"/>
</dbReference>
<dbReference type="Pfam" id="PF00732">
    <property type="entry name" value="GMC_oxred_N"/>
    <property type="match status" value="1"/>
</dbReference>
<dbReference type="InterPro" id="IPR016024">
    <property type="entry name" value="ARM-type_fold"/>
</dbReference>
<keyword evidence="8" id="KW-1185">Reference proteome</keyword>
<sequence>MTRLHVDELEPRLLYVYLEHNVRGAVAESHEICFQFPTTMTLPNLTFWHTLLDRLKLTSRAHLILGSGGFAALALVLRYIYSKERKYVSNLAHVGGTSQYDVIIVGGGTAGCALASRLSEDPSIKVLLLEAGQRAQYGSPEDFDQWATLMNDDSWSWKNFSPYFTKFERYQPHPEYPLVNTNVRGSSGPVRIGYFNTVTATSKAFIKACTVLGIPFTHDFNVASGTLGVSRKTSQVTYIDEHRQRVSSESAYLTKDVLARKNLTVAVNAQVTRVLFKTENGETRAVGVQFANGPTGTRYRAISRKEVILCAGAVQSPQILMLSGVGPAEHLKAHGISVVHNLPGVGSNLVDHPVVDLYFKDKLNRSAKYLQPQTIPDVFKLFSAFAQYFVWGTGGPLATNTEYPNTLSDSTSGPGSPDLELFTTPLAYKEHGRIFFDVHTYALHVYLLRPLSTGSVLLRSSNPWDLPIVNPNYLKAPEDATKLLRGVRLLLKIAQTEPLAAYLDQDFKREDLDHGMHLKSDEELLEIIRERVETVYHPASTCRMAPPEQNGVVDSQLRVYGIKGLRVCDASVYPWIVSGHTAGACYAMAEKLADVLKKSNKTMFKGILPSKRISSSDFTMITTLGDLNGKENLPTPTPQTVKGPKATNKGQGQGLDKKKRGDNKKVKETQDVPTDGPAMNQAFDRLLVSRSYRAMVAPTLMTIQQDDLQIPTTLRPKLIGMDSAVKAAMLKSSQAMALNTPGAVSPPITPRSVALRRVHSTESLDSPRPSKPYLDYDISEPPRPPFAGGQVSAIHGSPTPRKSSAHSRGLSFDAPHMFSRSQVHLPMSASTLDLTSSGKQGKDKFTATKNLTPTKYFSILSGTSSTQLDVEDIKKLRLLLRNETASWSQEFLSLGGYSALLTRLNEILEVEWREEQHDDQVLHELLRCFKALSTSSIGCFALRSSCPTPFVQLVALLYSDKKPGEVATRQLIVDLLLILFELYPASSLPSFGNSANSNLAGRARPRREAWEPDSSPPSSSKLITLPPPHKNLFSLIRALLLTPAPPPSESPAAPISPHAFIESLHLPRIYKTYLQELSDVCRDYFWVFCHPNNTIWVLSETDEGKVEKPRAPGGMTGGVEFEAMGYFTTHMKLINAISTATADLNLPKDHDHSAYRLHTDLFLSGLERIILISRKASATYYPNLHLELARYIDHAVRSGYELPYTVSRLIGAPPTALAKSGSSGRSTPAPPRHTTPAKRGGPMLPSPRKIEPIRFE</sequence>
<dbReference type="SUPFAM" id="SSF54373">
    <property type="entry name" value="FAD-linked reductases, C-terminal domain"/>
    <property type="match status" value="1"/>
</dbReference>
<evidence type="ECO:0000256" key="3">
    <source>
        <dbReference type="ARBA" id="ARBA00022630"/>
    </source>
</evidence>
<evidence type="ECO:0000256" key="4">
    <source>
        <dbReference type="ARBA" id="ARBA00022827"/>
    </source>
</evidence>
<organism evidence="7 8">
    <name type="scientific">Tricholomella constricta</name>
    <dbReference type="NCBI Taxonomy" id="117010"/>
    <lineage>
        <taxon>Eukaryota</taxon>
        <taxon>Fungi</taxon>
        <taxon>Dikarya</taxon>
        <taxon>Basidiomycota</taxon>
        <taxon>Agaricomycotina</taxon>
        <taxon>Agaricomycetes</taxon>
        <taxon>Agaricomycetidae</taxon>
        <taxon>Agaricales</taxon>
        <taxon>Tricholomatineae</taxon>
        <taxon>Lyophyllaceae</taxon>
        <taxon>Tricholomella</taxon>
    </lineage>
</organism>
<proteinExistence type="inferred from homology"/>
<dbReference type="Pfam" id="PF05199">
    <property type="entry name" value="GMC_oxred_C"/>
    <property type="match status" value="1"/>
</dbReference>
<comment type="similarity">
    <text evidence="2">Belongs to the GMC oxidoreductase family.</text>
</comment>
<evidence type="ECO:0000313" key="7">
    <source>
        <dbReference type="EMBL" id="KAF5382020.1"/>
    </source>
</evidence>
<dbReference type="AlphaFoldDB" id="A0A8H5HFG1"/>
<evidence type="ECO:0000256" key="2">
    <source>
        <dbReference type="ARBA" id="ARBA00010790"/>
    </source>
</evidence>
<name>A0A8H5HFG1_9AGAR</name>
<dbReference type="GO" id="GO:0030036">
    <property type="term" value="P:actin cytoskeleton organization"/>
    <property type="evidence" value="ECO:0007669"/>
    <property type="project" value="InterPro"/>
</dbReference>
<dbReference type="InterPro" id="IPR036188">
    <property type="entry name" value="FAD/NAD-bd_sf"/>
</dbReference>
<dbReference type="GO" id="GO:0050660">
    <property type="term" value="F:flavin adenine dinucleotide binding"/>
    <property type="evidence" value="ECO:0007669"/>
    <property type="project" value="InterPro"/>
</dbReference>
<dbReference type="OrthoDB" id="2155261at2759"/>
<dbReference type="PANTHER" id="PTHR11552">
    <property type="entry name" value="GLUCOSE-METHANOL-CHOLINE GMC OXIDOREDUCTASE"/>
    <property type="match status" value="1"/>
</dbReference>
<dbReference type="PROSITE" id="PS00624">
    <property type="entry name" value="GMC_OXRED_2"/>
    <property type="match status" value="1"/>
</dbReference>
<dbReference type="Pfam" id="PF06371">
    <property type="entry name" value="Drf_GBD"/>
    <property type="match status" value="1"/>
</dbReference>
<reference evidence="7 8" key="1">
    <citation type="journal article" date="2020" name="ISME J.">
        <title>Uncovering the hidden diversity of litter-decomposition mechanisms in mushroom-forming fungi.</title>
        <authorList>
            <person name="Floudas D."/>
            <person name="Bentzer J."/>
            <person name="Ahren D."/>
            <person name="Johansson T."/>
            <person name="Persson P."/>
            <person name="Tunlid A."/>
        </authorList>
    </citation>
    <scope>NUCLEOTIDE SEQUENCE [LARGE SCALE GENOMIC DNA]</scope>
    <source>
        <strain evidence="7 8">CBS 661.87</strain>
    </source>
</reference>
<evidence type="ECO:0000259" key="6">
    <source>
        <dbReference type="PROSITE" id="PS00624"/>
    </source>
</evidence>
<feature type="region of interest" description="Disordered" evidence="5">
    <location>
        <begin position="1002"/>
        <end position="1025"/>
    </location>
</feature>
<dbReference type="InterPro" id="IPR000172">
    <property type="entry name" value="GMC_OxRdtase_N"/>
</dbReference>
<protein>
    <recommendedName>
        <fullName evidence="6">Glucose-methanol-choline oxidoreductase N-terminal domain-containing protein</fullName>
    </recommendedName>
</protein>
<comment type="cofactor">
    <cofactor evidence="1">
        <name>FAD</name>
        <dbReference type="ChEBI" id="CHEBI:57692"/>
    </cofactor>
</comment>
<feature type="region of interest" description="Disordered" evidence="5">
    <location>
        <begin position="1215"/>
        <end position="1256"/>
    </location>
</feature>
<feature type="region of interest" description="Disordered" evidence="5">
    <location>
        <begin position="627"/>
        <end position="678"/>
    </location>
</feature>
<dbReference type="GO" id="GO:0016614">
    <property type="term" value="F:oxidoreductase activity, acting on CH-OH group of donors"/>
    <property type="evidence" value="ECO:0007669"/>
    <property type="project" value="InterPro"/>
</dbReference>
<evidence type="ECO:0000256" key="1">
    <source>
        <dbReference type="ARBA" id="ARBA00001974"/>
    </source>
</evidence>
<accession>A0A8H5HFG1</accession>
<dbReference type="InterPro" id="IPR010473">
    <property type="entry name" value="GTPase-bd"/>
</dbReference>
<feature type="domain" description="Glucose-methanol-choline oxidoreductase N-terminal" evidence="6">
    <location>
        <begin position="312"/>
        <end position="326"/>
    </location>
</feature>
<dbReference type="InterPro" id="IPR011989">
    <property type="entry name" value="ARM-like"/>
</dbReference>
<keyword evidence="4" id="KW-0274">FAD</keyword>